<name>X1BIY2_9ZZZZ</name>
<dbReference type="AlphaFoldDB" id="X1BIY2"/>
<feature type="non-terminal residue" evidence="1">
    <location>
        <position position="1"/>
    </location>
</feature>
<accession>X1BIY2</accession>
<sequence>GMFLVKKLSGGYGKLKIKNGRDLDAVGVLSSSREPKLPLIAVYIQSKDSFTVEGIKDDMYTLYFTLGEDWDSDMKKFTRMTTYARFEDQLEFKTTRTATVINYTIFTVTLHPVIGGAAETKPVSEADFPELE</sequence>
<dbReference type="EMBL" id="BART01000412">
    <property type="protein sequence ID" value="GAG72001.1"/>
    <property type="molecule type" value="Genomic_DNA"/>
</dbReference>
<gene>
    <name evidence="1" type="ORF">S01H4_02014</name>
</gene>
<reference evidence="1" key="1">
    <citation type="journal article" date="2014" name="Front. Microbiol.">
        <title>High frequency of phylogenetically diverse reductive dehalogenase-homologous genes in deep subseafloor sedimentary metagenomes.</title>
        <authorList>
            <person name="Kawai M."/>
            <person name="Futagami T."/>
            <person name="Toyoda A."/>
            <person name="Takaki Y."/>
            <person name="Nishi S."/>
            <person name="Hori S."/>
            <person name="Arai W."/>
            <person name="Tsubouchi T."/>
            <person name="Morono Y."/>
            <person name="Uchiyama I."/>
            <person name="Ito T."/>
            <person name="Fujiyama A."/>
            <person name="Inagaki F."/>
            <person name="Takami H."/>
        </authorList>
    </citation>
    <scope>NUCLEOTIDE SEQUENCE</scope>
    <source>
        <strain evidence="1">Expedition CK06-06</strain>
    </source>
</reference>
<comment type="caution">
    <text evidence="1">The sequence shown here is derived from an EMBL/GenBank/DDBJ whole genome shotgun (WGS) entry which is preliminary data.</text>
</comment>
<organism evidence="1">
    <name type="scientific">marine sediment metagenome</name>
    <dbReference type="NCBI Taxonomy" id="412755"/>
    <lineage>
        <taxon>unclassified sequences</taxon>
        <taxon>metagenomes</taxon>
        <taxon>ecological metagenomes</taxon>
    </lineage>
</organism>
<evidence type="ECO:0000313" key="1">
    <source>
        <dbReference type="EMBL" id="GAG72001.1"/>
    </source>
</evidence>
<proteinExistence type="predicted"/>
<protein>
    <submittedName>
        <fullName evidence="1">Uncharacterized protein</fullName>
    </submittedName>
</protein>